<evidence type="ECO:0000256" key="2">
    <source>
        <dbReference type="ARBA" id="ARBA00022670"/>
    </source>
</evidence>
<dbReference type="InterPro" id="IPR038765">
    <property type="entry name" value="Papain-like_cys_pep_sf"/>
</dbReference>
<protein>
    <submittedName>
        <fullName evidence="6">Cell wall-associated NlpC family hydrolase</fullName>
    </submittedName>
</protein>
<dbReference type="Proteomes" id="UP000809829">
    <property type="component" value="Unassembled WGS sequence"/>
</dbReference>
<dbReference type="InterPro" id="IPR000064">
    <property type="entry name" value="NLP_P60_dom"/>
</dbReference>
<evidence type="ECO:0000313" key="6">
    <source>
        <dbReference type="EMBL" id="MBM7703232.1"/>
    </source>
</evidence>
<proteinExistence type="inferred from homology"/>
<evidence type="ECO:0000256" key="4">
    <source>
        <dbReference type="ARBA" id="ARBA00022807"/>
    </source>
</evidence>
<name>A0ABS2QUW5_9BACI</name>
<evidence type="ECO:0000256" key="3">
    <source>
        <dbReference type="ARBA" id="ARBA00022801"/>
    </source>
</evidence>
<dbReference type="Pfam" id="PF00877">
    <property type="entry name" value="NLPC_P60"/>
    <property type="match status" value="1"/>
</dbReference>
<feature type="domain" description="NlpC/P60" evidence="5">
    <location>
        <begin position="177"/>
        <end position="301"/>
    </location>
</feature>
<dbReference type="EMBL" id="JAFBFC010000003">
    <property type="protein sequence ID" value="MBM7703232.1"/>
    <property type="molecule type" value="Genomic_DNA"/>
</dbReference>
<evidence type="ECO:0000259" key="5">
    <source>
        <dbReference type="PROSITE" id="PS51935"/>
    </source>
</evidence>
<keyword evidence="2" id="KW-0645">Protease</keyword>
<comment type="caution">
    <text evidence="6">The sequence shown here is derived from an EMBL/GenBank/DDBJ whole genome shotgun (WGS) entry which is preliminary data.</text>
</comment>
<dbReference type="PANTHER" id="PTHR47053">
    <property type="entry name" value="MUREIN DD-ENDOPEPTIDASE MEPH-RELATED"/>
    <property type="match status" value="1"/>
</dbReference>
<dbReference type="RefSeq" id="WP_205186825.1">
    <property type="nucleotide sequence ID" value="NZ_JAFBFC010000003.1"/>
</dbReference>
<keyword evidence="3 6" id="KW-0378">Hydrolase</keyword>
<dbReference type="Pfam" id="PF23795">
    <property type="entry name" value="SH3_YKFC_2nd"/>
    <property type="match status" value="1"/>
</dbReference>
<sequence length="306" mass="34629">MSKKAVISVPVATVWTSFNSAREIDKLAISSSVDIQKWLDSLTYETRLELCDRNLVQSQVLFGQEVIVTEEKGEWSHVVITEQTSSKDNRGYPGWIPSHQLVKSDEQVELTQFAIVTRAFTDLYSAQNQKKFELTFQTTLPVLKEYDEVVEVWTPHGKGYLNRQDIMLSSTNPSRVKGNGDDIVKAGELFLGLPYLWGGMSSYGFDCSGFSYTMCKANGYLIPRDAHDQATKGENVPFDQLKRGDLVFFANDEGKGNVRHVGIYYGEGKMIHSPKTGKDIEILSLEGTYYEKELCVARRYWQETEA</sequence>
<dbReference type="InterPro" id="IPR057812">
    <property type="entry name" value="SH3_YKFC_2nd"/>
</dbReference>
<organism evidence="6 7">
    <name type="scientific">Priestia iocasae</name>
    <dbReference type="NCBI Taxonomy" id="2291674"/>
    <lineage>
        <taxon>Bacteria</taxon>
        <taxon>Bacillati</taxon>
        <taxon>Bacillota</taxon>
        <taxon>Bacilli</taxon>
        <taxon>Bacillales</taxon>
        <taxon>Bacillaceae</taxon>
        <taxon>Priestia</taxon>
    </lineage>
</organism>
<evidence type="ECO:0000256" key="1">
    <source>
        <dbReference type="ARBA" id="ARBA00007074"/>
    </source>
</evidence>
<keyword evidence="4" id="KW-0788">Thiol protease</keyword>
<evidence type="ECO:0000313" key="7">
    <source>
        <dbReference type="Proteomes" id="UP000809829"/>
    </source>
</evidence>
<dbReference type="GO" id="GO:0016787">
    <property type="term" value="F:hydrolase activity"/>
    <property type="evidence" value="ECO:0007669"/>
    <property type="project" value="UniProtKB-KW"/>
</dbReference>
<accession>A0ABS2QUW5</accession>
<keyword evidence="7" id="KW-1185">Reference proteome</keyword>
<gene>
    <name evidence="6" type="ORF">JOC83_002079</name>
</gene>
<dbReference type="PROSITE" id="PS51935">
    <property type="entry name" value="NLPC_P60"/>
    <property type="match status" value="1"/>
</dbReference>
<reference evidence="6 7" key="1">
    <citation type="submission" date="2021-01" db="EMBL/GenBank/DDBJ databases">
        <title>Genomic Encyclopedia of Type Strains, Phase IV (KMG-IV): sequencing the most valuable type-strain genomes for metagenomic binning, comparative biology and taxonomic classification.</title>
        <authorList>
            <person name="Goeker M."/>
        </authorList>
    </citation>
    <scope>NUCLEOTIDE SEQUENCE [LARGE SCALE GENOMIC DNA]</scope>
    <source>
        <strain evidence="6 7">DSM 104297</strain>
    </source>
</reference>
<comment type="similarity">
    <text evidence="1">Belongs to the peptidase C40 family.</text>
</comment>
<dbReference type="SUPFAM" id="SSF54001">
    <property type="entry name" value="Cysteine proteinases"/>
    <property type="match status" value="1"/>
</dbReference>
<dbReference type="Gene3D" id="3.90.1720.10">
    <property type="entry name" value="endopeptidase domain like (from Nostoc punctiforme)"/>
    <property type="match status" value="1"/>
</dbReference>
<dbReference type="InterPro" id="IPR051202">
    <property type="entry name" value="Peptidase_C40"/>
</dbReference>
<dbReference type="PANTHER" id="PTHR47053:SF3">
    <property type="entry name" value="GAMMA-D-GLUTAMYL-L-LYSINE DIPEPTIDYL-PEPTIDASE"/>
    <property type="match status" value="1"/>
</dbReference>
<dbReference type="Gene3D" id="2.30.30.40">
    <property type="entry name" value="SH3 Domains"/>
    <property type="match status" value="1"/>
</dbReference>